<dbReference type="Gene3D" id="1.10.10.10">
    <property type="entry name" value="Winged helix-like DNA-binding domain superfamily/Winged helix DNA-binding domain"/>
    <property type="match status" value="1"/>
</dbReference>
<comment type="caution">
    <text evidence="8">The sequence shown here is derived from an EMBL/GenBank/DDBJ whole genome shotgun (WGS) entry which is preliminary data.</text>
</comment>
<reference evidence="8" key="1">
    <citation type="submission" date="2020-05" db="EMBL/GenBank/DDBJ databases">
        <title>Phylogenomic resolution of chytrid fungi.</title>
        <authorList>
            <person name="Stajich J.E."/>
            <person name="Amses K."/>
            <person name="Simmons R."/>
            <person name="Seto K."/>
            <person name="Myers J."/>
            <person name="Bonds A."/>
            <person name="Quandt C.A."/>
            <person name="Barry K."/>
            <person name="Liu P."/>
            <person name="Grigoriev I."/>
            <person name="Longcore J.E."/>
            <person name="James T.Y."/>
        </authorList>
    </citation>
    <scope>NUCLEOTIDE SEQUENCE</scope>
    <source>
        <strain evidence="8">PLAUS21</strain>
    </source>
</reference>
<evidence type="ECO:0000313" key="9">
    <source>
        <dbReference type="Proteomes" id="UP001210925"/>
    </source>
</evidence>
<dbReference type="GO" id="GO:0003697">
    <property type="term" value="F:single-stranded DNA binding"/>
    <property type="evidence" value="ECO:0007669"/>
    <property type="project" value="TreeGrafter"/>
</dbReference>
<sequence>MGNTTTTTGGGFTSPTPFGSPYQSPGKKSSNQTYRHVTIKQLVNATQMNSDSPFVVDKTDIFQVAIVCRITKVTINSSNTLYIVDDGTGSIEARQYTDNSENEMGNEFIEGMYVKVVGHLKAFQGKKSVNVNRIISVDSVDELTHHFLQVIYTHNALTKPSIKKETKEPQGSVYSKNNTSFASDMNPIQAKIAEILQDNPNTTGTHINDIVYKMRGMDSEGNIREHVDMMMNEGLVYTTIDDDHYGIVSSK</sequence>
<evidence type="ECO:0000256" key="3">
    <source>
        <dbReference type="ARBA" id="ARBA00022705"/>
    </source>
</evidence>
<comment type="subcellular location">
    <subcellularLocation>
        <location evidence="1">Nucleus</location>
    </subcellularLocation>
</comment>
<dbReference type="InterPro" id="IPR012340">
    <property type="entry name" value="NA-bd_OB-fold"/>
</dbReference>
<dbReference type="InterPro" id="IPR040260">
    <property type="entry name" value="RFA2-like"/>
</dbReference>
<feature type="compositionally biased region" description="Polar residues" evidence="6">
    <location>
        <begin position="22"/>
        <end position="31"/>
    </location>
</feature>
<evidence type="ECO:0000256" key="1">
    <source>
        <dbReference type="ARBA" id="ARBA00004123"/>
    </source>
</evidence>
<keyword evidence="4" id="KW-0238">DNA-binding</keyword>
<feature type="domain" description="Replication protein A C-terminal" evidence="7">
    <location>
        <begin position="163"/>
        <end position="243"/>
    </location>
</feature>
<proteinExistence type="inferred from homology"/>
<dbReference type="InterPro" id="IPR014892">
    <property type="entry name" value="RPA_C"/>
</dbReference>
<feature type="region of interest" description="Disordered" evidence="6">
    <location>
        <begin position="1"/>
        <end position="31"/>
    </location>
</feature>
<evidence type="ECO:0000256" key="4">
    <source>
        <dbReference type="ARBA" id="ARBA00023125"/>
    </source>
</evidence>
<dbReference type="AlphaFoldDB" id="A0AAD5Y5N1"/>
<keyword evidence="5" id="KW-0539">Nucleus</keyword>
<dbReference type="SUPFAM" id="SSF46785">
    <property type="entry name" value="Winged helix' DNA-binding domain"/>
    <property type="match status" value="1"/>
</dbReference>
<dbReference type="PIRSF" id="PIRSF036949">
    <property type="entry name" value="RPA32"/>
    <property type="match status" value="1"/>
</dbReference>
<dbReference type="GO" id="GO:0005662">
    <property type="term" value="C:DNA replication factor A complex"/>
    <property type="evidence" value="ECO:0007669"/>
    <property type="project" value="TreeGrafter"/>
</dbReference>
<evidence type="ECO:0000313" key="8">
    <source>
        <dbReference type="EMBL" id="KAJ3260809.1"/>
    </source>
</evidence>
<evidence type="ECO:0000256" key="5">
    <source>
        <dbReference type="ARBA" id="ARBA00023242"/>
    </source>
</evidence>
<dbReference type="GO" id="GO:0006289">
    <property type="term" value="P:nucleotide-excision repair"/>
    <property type="evidence" value="ECO:0007669"/>
    <property type="project" value="TreeGrafter"/>
</dbReference>
<feature type="compositionally biased region" description="Low complexity" evidence="6">
    <location>
        <begin position="1"/>
        <end position="21"/>
    </location>
</feature>
<evidence type="ECO:0000256" key="2">
    <source>
        <dbReference type="ARBA" id="ARBA00007815"/>
    </source>
</evidence>
<dbReference type="InterPro" id="IPR036388">
    <property type="entry name" value="WH-like_DNA-bd_sf"/>
</dbReference>
<dbReference type="Pfam" id="PF08784">
    <property type="entry name" value="RPA_C"/>
    <property type="match status" value="1"/>
</dbReference>
<name>A0AAD5Y5N1_9FUNG</name>
<dbReference type="SUPFAM" id="SSF50249">
    <property type="entry name" value="Nucleic acid-binding proteins"/>
    <property type="match status" value="1"/>
</dbReference>
<dbReference type="GO" id="GO:0006260">
    <property type="term" value="P:DNA replication"/>
    <property type="evidence" value="ECO:0007669"/>
    <property type="project" value="UniProtKB-KW"/>
</dbReference>
<dbReference type="GO" id="GO:0035861">
    <property type="term" value="C:site of double-strand break"/>
    <property type="evidence" value="ECO:0007669"/>
    <property type="project" value="TreeGrafter"/>
</dbReference>
<protein>
    <submittedName>
        <fullName evidence="8">Replication factor A protein 2</fullName>
    </submittedName>
</protein>
<evidence type="ECO:0000256" key="6">
    <source>
        <dbReference type="SAM" id="MobiDB-lite"/>
    </source>
</evidence>
<dbReference type="InterPro" id="IPR014646">
    <property type="entry name" value="Rfa2/RPA32"/>
</dbReference>
<gene>
    <name evidence="8" type="primary">RFA2</name>
    <name evidence="8" type="ORF">HK103_007372</name>
</gene>
<dbReference type="Gene3D" id="2.40.50.140">
    <property type="entry name" value="Nucleic acid-binding proteins"/>
    <property type="match status" value="1"/>
</dbReference>
<accession>A0AAD5Y5N1</accession>
<dbReference type="EMBL" id="JADGKB010000009">
    <property type="protein sequence ID" value="KAJ3260809.1"/>
    <property type="molecule type" value="Genomic_DNA"/>
</dbReference>
<dbReference type="Proteomes" id="UP001210925">
    <property type="component" value="Unassembled WGS sequence"/>
</dbReference>
<organism evidence="8 9">
    <name type="scientific">Boothiomyces macroporosus</name>
    <dbReference type="NCBI Taxonomy" id="261099"/>
    <lineage>
        <taxon>Eukaryota</taxon>
        <taxon>Fungi</taxon>
        <taxon>Fungi incertae sedis</taxon>
        <taxon>Chytridiomycota</taxon>
        <taxon>Chytridiomycota incertae sedis</taxon>
        <taxon>Chytridiomycetes</taxon>
        <taxon>Rhizophydiales</taxon>
        <taxon>Terramycetaceae</taxon>
        <taxon>Boothiomyces</taxon>
    </lineage>
</organism>
<dbReference type="GO" id="GO:0000781">
    <property type="term" value="C:chromosome, telomeric region"/>
    <property type="evidence" value="ECO:0007669"/>
    <property type="project" value="TreeGrafter"/>
</dbReference>
<dbReference type="CDD" id="cd04478">
    <property type="entry name" value="RPA2_DBD_D"/>
    <property type="match status" value="1"/>
</dbReference>
<keyword evidence="3" id="KW-0235">DNA replication</keyword>
<dbReference type="GO" id="GO:0000724">
    <property type="term" value="P:double-strand break repair via homologous recombination"/>
    <property type="evidence" value="ECO:0007669"/>
    <property type="project" value="TreeGrafter"/>
</dbReference>
<dbReference type="PANTHER" id="PTHR13989">
    <property type="entry name" value="REPLICATION PROTEIN A-RELATED"/>
    <property type="match status" value="1"/>
</dbReference>
<comment type="similarity">
    <text evidence="2">Belongs to the replication factor A protein 2 family.</text>
</comment>
<dbReference type="InterPro" id="IPR036390">
    <property type="entry name" value="WH_DNA-bd_sf"/>
</dbReference>
<keyword evidence="9" id="KW-1185">Reference proteome</keyword>
<evidence type="ECO:0000259" key="7">
    <source>
        <dbReference type="Pfam" id="PF08784"/>
    </source>
</evidence>
<dbReference type="PANTHER" id="PTHR13989:SF16">
    <property type="entry name" value="REPLICATION PROTEIN A2"/>
    <property type="match status" value="1"/>
</dbReference>